<evidence type="ECO:0000313" key="1">
    <source>
        <dbReference type="EMBL" id="JAD53892.1"/>
    </source>
</evidence>
<accession>A0A0A9B3I5</accession>
<dbReference type="AlphaFoldDB" id="A0A0A9B3I5"/>
<reference evidence="1" key="1">
    <citation type="submission" date="2014-09" db="EMBL/GenBank/DDBJ databases">
        <authorList>
            <person name="Magalhaes I.L.F."/>
            <person name="Oliveira U."/>
            <person name="Santos F.R."/>
            <person name="Vidigal T.H.D.A."/>
            <person name="Brescovit A.D."/>
            <person name="Santos A.J."/>
        </authorList>
    </citation>
    <scope>NUCLEOTIDE SEQUENCE</scope>
    <source>
        <tissue evidence="1">Shoot tissue taken approximately 20 cm above the soil surface</tissue>
    </source>
</reference>
<sequence>MIDRFCHQRTSCSIEFFTQFSAKKSVK</sequence>
<reference evidence="1" key="2">
    <citation type="journal article" date="2015" name="Data Brief">
        <title>Shoot transcriptome of the giant reed, Arundo donax.</title>
        <authorList>
            <person name="Barrero R.A."/>
            <person name="Guerrero F.D."/>
            <person name="Moolhuijzen P."/>
            <person name="Goolsby J.A."/>
            <person name="Tidwell J."/>
            <person name="Bellgard S.E."/>
            <person name="Bellgard M.I."/>
        </authorList>
    </citation>
    <scope>NUCLEOTIDE SEQUENCE</scope>
    <source>
        <tissue evidence="1">Shoot tissue taken approximately 20 cm above the soil surface</tissue>
    </source>
</reference>
<proteinExistence type="predicted"/>
<dbReference type="EMBL" id="GBRH01244003">
    <property type="protein sequence ID" value="JAD53892.1"/>
    <property type="molecule type" value="Transcribed_RNA"/>
</dbReference>
<organism evidence="1">
    <name type="scientific">Arundo donax</name>
    <name type="common">Giant reed</name>
    <name type="synonym">Donax arundinaceus</name>
    <dbReference type="NCBI Taxonomy" id="35708"/>
    <lineage>
        <taxon>Eukaryota</taxon>
        <taxon>Viridiplantae</taxon>
        <taxon>Streptophyta</taxon>
        <taxon>Embryophyta</taxon>
        <taxon>Tracheophyta</taxon>
        <taxon>Spermatophyta</taxon>
        <taxon>Magnoliopsida</taxon>
        <taxon>Liliopsida</taxon>
        <taxon>Poales</taxon>
        <taxon>Poaceae</taxon>
        <taxon>PACMAD clade</taxon>
        <taxon>Arundinoideae</taxon>
        <taxon>Arundineae</taxon>
        <taxon>Arundo</taxon>
    </lineage>
</organism>
<name>A0A0A9B3I5_ARUDO</name>
<protein>
    <submittedName>
        <fullName evidence="1">Uncharacterized protein</fullName>
    </submittedName>
</protein>